<sequence length="76" mass="8771">MSQRRRYRAAHKGGDAARSRWRGGKDAAASRQVLDGVRSSTRDGGVRETSTKKDDKFDEKKYDLPETEFDLRKRRV</sequence>
<comment type="caution">
    <text evidence="2">The sequence shown here is derived from an EMBL/GenBank/DDBJ whole genome shotgun (WGS) entry which is preliminary data.</text>
</comment>
<feature type="region of interest" description="Disordered" evidence="1">
    <location>
        <begin position="1"/>
        <end position="58"/>
    </location>
</feature>
<dbReference type="Proteomes" id="UP000712600">
    <property type="component" value="Unassembled WGS sequence"/>
</dbReference>
<evidence type="ECO:0000256" key="1">
    <source>
        <dbReference type="SAM" id="MobiDB-lite"/>
    </source>
</evidence>
<organism evidence="2 3">
    <name type="scientific">Brassica cretica</name>
    <name type="common">Mustard</name>
    <dbReference type="NCBI Taxonomy" id="69181"/>
    <lineage>
        <taxon>Eukaryota</taxon>
        <taxon>Viridiplantae</taxon>
        <taxon>Streptophyta</taxon>
        <taxon>Embryophyta</taxon>
        <taxon>Tracheophyta</taxon>
        <taxon>Spermatophyta</taxon>
        <taxon>Magnoliopsida</taxon>
        <taxon>eudicotyledons</taxon>
        <taxon>Gunneridae</taxon>
        <taxon>Pentapetalae</taxon>
        <taxon>rosids</taxon>
        <taxon>malvids</taxon>
        <taxon>Brassicales</taxon>
        <taxon>Brassicaceae</taxon>
        <taxon>Brassiceae</taxon>
        <taxon>Brassica</taxon>
    </lineage>
</organism>
<reference evidence="2" key="1">
    <citation type="submission" date="2019-12" db="EMBL/GenBank/DDBJ databases">
        <title>Genome sequencing and annotation of Brassica cretica.</title>
        <authorList>
            <person name="Studholme D.J."/>
            <person name="Sarris P."/>
        </authorList>
    </citation>
    <scope>NUCLEOTIDE SEQUENCE</scope>
    <source>
        <strain evidence="2">PFS-109/04</strain>
        <tissue evidence="2">Leaf</tissue>
    </source>
</reference>
<gene>
    <name evidence="2" type="ORF">F2Q69_00004456</name>
</gene>
<dbReference type="AlphaFoldDB" id="A0A8S9NNS7"/>
<feature type="compositionally biased region" description="Basic and acidic residues" evidence="1">
    <location>
        <begin position="40"/>
        <end position="58"/>
    </location>
</feature>
<feature type="compositionally biased region" description="Basic residues" evidence="1">
    <location>
        <begin position="1"/>
        <end position="11"/>
    </location>
</feature>
<name>A0A8S9NNS7_BRACR</name>
<evidence type="ECO:0000313" key="2">
    <source>
        <dbReference type="EMBL" id="KAF3506768.1"/>
    </source>
</evidence>
<dbReference type="EMBL" id="QGKX02001521">
    <property type="protein sequence ID" value="KAF3506768.1"/>
    <property type="molecule type" value="Genomic_DNA"/>
</dbReference>
<protein>
    <submittedName>
        <fullName evidence="2">Uncharacterized protein</fullName>
    </submittedName>
</protein>
<accession>A0A8S9NNS7</accession>
<evidence type="ECO:0000313" key="3">
    <source>
        <dbReference type="Proteomes" id="UP000712600"/>
    </source>
</evidence>
<proteinExistence type="predicted"/>